<reference evidence="4 5" key="1">
    <citation type="journal article" date="2018" name="Biotechnol. Biofuels">
        <title>Integrative visual omics of the white-rot fungus Polyporus brumalis exposes the biotechnological potential of its oxidative enzymes for delignifying raw plant biomass.</title>
        <authorList>
            <person name="Miyauchi S."/>
            <person name="Rancon A."/>
            <person name="Drula E."/>
            <person name="Hage H."/>
            <person name="Chaduli D."/>
            <person name="Favel A."/>
            <person name="Grisel S."/>
            <person name="Henrissat B."/>
            <person name="Herpoel-Gimbert I."/>
            <person name="Ruiz-Duenas F.J."/>
            <person name="Chevret D."/>
            <person name="Hainaut M."/>
            <person name="Lin J."/>
            <person name="Wang M."/>
            <person name="Pangilinan J."/>
            <person name="Lipzen A."/>
            <person name="Lesage-Meessen L."/>
            <person name="Navarro D."/>
            <person name="Riley R."/>
            <person name="Grigoriev I.V."/>
            <person name="Zhou S."/>
            <person name="Raouche S."/>
            <person name="Rosso M.N."/>
        </authorList>
    </citation>
    <scope>NUCLEOTIDE SEQUENCE [LARGE SCALE GENOMIC DNA]</scope>
    <source>
        <strain evidence="4 5">BRFM 1820</strain>
    </source>
</reference>
<dbReference type="PANTHER" id="PTHR21660">
    <property type="entry name" value="THIOESTERASE SUPERFAMILY MEMBER-RELATED"/>
    <property type="match status" value="1"/>
</dbReference>
<proteinExistence type="inferred from homology"/>
<dbReference type="EMBL" id="KZ857403">
    <property type="protein sequence ID" value="RDX49768.1"/>
    <property type="molecule type" value="Genomic_DNA"/>
</dbReference>
<evidence type="ECO:0000313" key="5">
    <source>
        <dbReference type="Proteomes" id="UP000256964"/>
    </source>
</evidence>
<feature type="domain" description="Thioesterase" evidence="3">
    <location>
        <begin position="76"/>
        <end position="153"/>
    </location>
</feature>
<evidence type="ECO:0000313" key="4">
    <source>
        <dbReference type="EMBL" id="RDX49768.1"/>
    </source>
</evidence>
<dbReference type="GO" id="GO:0047617">
    <property type="term" value="F:fatty acyl-CoA hydrolase activity"/>
    <property type="evidence" value="ECO:0007669"/>
    <property type="project" value="InterPro"/>
</dbReference>
<evidence type="ECO:0000256" key="2">
    <source>
        <dbReference type="ARBA" id="ARBA00022801"/>
    </source>
</evidence>
<evidence type="ECO:0000256" key="1">
    <source>
        <dbReference type="ARBA" id="ARBA00008324"/>
    </source>
</evidence>
<dbReference type="SUPFAM" id="SSF54637">
    <property type="entry name" value="Thioesterase/thiol ester dehydrase-isomerase"/>
    <property type="match status" value="1"/>
</dbReference>
<dbReference type="AlphaFoldDB" id="A0A371DB50"/>
<keyword evidence="5" id="KW-1185">Reference proteome</keyword>
<protein>
    <recommendedName>
        <fullName evidence="3">Thioesterase domain-containing protein</fullName>
    </recommendedName>
</protein>
<dbReference type="OrthoDB" id="2831072at2759"/>
<dbReference type="Proteomes" id="UP000256964">
    <property type="component" value="Unassembled WGS sequence"/>
</dbReference>
<dbReference type="Gene3D" id="3.10.129.10">
    <property type="entry name" value="Hotdog Thioesterase"/>
    <property type="match status" value="1"/>
</dbReference>
<accession>A0A371DB50</accession>
<sequence length="169" mass="19128">MASDVRFSSNLSPQQRAAILDFEDRVMRRDPRFGKETTSRLELREVDVYERREDKKMHARVVFEIDMAEDMLNLVGNMHGGCVMHLIDVCTTLALNALKIALNKEGDYVSHGINTVFHAPAKVGARLELINTTTAWGSRAVSARTEIWDITNRRLVATGIQNQMQTARL</sequence>
<organism evidence="4 5">
    <name type="scientific">Lentinus brumalis</name>
    <dbReference type="NCBI Taxonomy" id="2498619"/>
    <lineage>
        <taxon>Eukaryota</taxon>
        <taxon>Fungi</taxon>
        <taxon>Dikarya</taxon>
        <taxon>Basidiomycota</taxon>
        <taxon>Agaricomycotina</taxon>
        <taxon>Agaricomycetes</taxon>
        <taxon>Polyporales</taxon>
        <taxon>Polyporaceae</taxon>
        <taxon>Lentinus</taxon>
    </lineage>
</organism>
<dbReference type="InterPro" id="IPR006683">
    <property type="entry name" value="Thioestr_dom"/>
</dbReference>
<gene>
    <name evidence="4" type="ORF">OH76DRAFT_1403357</name>
</gene>
<name>A0A371DB50_9APHY</name>
<comment type="similarity">
    <text evidence="1">Belongs to the thioesterase PaaI family.</text>
</comment>
<dbReference type="PANTHER" id="PTHR21660:SF1">
    <property type="entry name" value="ACYL-COENZYME A THIOESTERASE 13"/>
    <property type="match status" value="1"/>
</dbReference>
<dbReference type="InterPro" id="IPR039298">
    <property type="entry name" value="ACOT13"/>
</dbReference>
<dbReference type="CDD" id="cd03443">
    <property type="entry name" value="PaaI_thioesterase"/>
    <property type="match status" value="1"/>
</dbReference>
<dbReference type="STRING" id="139420.A0A371DB50"/>
<evidence type="ECO:0000259" key="3">
    <source>
        <dbReference type="Pfam" id="PF03061"/>
    </source>
</evidence>
<dbReference type="Pfam" id="PF03061">
    <property type="entry name" value="4HBT"/>
    <property type="match status" value="1"/>
</dbReference>
<dbReference type="InterPro" id="IPR029069">
    <property type="entry name" value="HotDog_dom_sf"/>
</dbReference>
<keyword evidence="2" id="KW-0378">Hydrolase</keyword>